<dbReference type="PANTHER" id="PTHR33257:SF4">
    <property type="entry name" value="EXPRESSED PROTEIN"/>
    <property type="match status" value="1"/>
</dbReference>
<reference evidence="2" key="1">
    <citation type="journal article" date="2023" name="Plant Biotechnol. J.">
        <title>Chromosome-level wild Hevea brasiliensis genome provides new tools for genomic-assisted breeding and valuable loci to elevate rubber yield.</title>
        <authorList>
            <person name="Cheng H."/>
            <person name="Song X."/>
            <person name="Hu Y."/>
            <person name="Wu T."/>
            <person name="Yang Q."/>
            <person name="An Z."/>
            <person name="Feng S."/>
            <person name="Deng Z."/>
            <person name="Wu W."/>
            <person name="Zeng X."/>
            <person name="Tu M."/>
            <person name="Wang X."/>
            <person name="Huang H."/>
        </authorList>
    </citation>
    <scope>NUCLEOTIDE SEQUENCE</scope>
    <source>
        <strain evidence="2">MT/VB/25A 57/8</strain>
    </source>
</reference>
<proteinExistence type="predicted"/>
<evidence type="ECO:0000313" key="2">
    <source>
        <dbReference type="EMBL" id="KAJ9160419.1"/>
    </source>
</evidence>
<protein>
    <submittedName>
        <fullName evidence="2">Uncharacterized protein</fullName>
    </submittedName>
</protein>
<keyword evidence="3" id="KW-1185">Reference proteome</keyword>
<feature type="region of interest" description="Disordered" evidence="1">
    <location>
        <begin position="104"/>
        <end position="128"/>
    </location>
</feature>
<evidence type="ECO:0000313" key="3">
    <source>
        <dbReference type="Proteomes" id="UP001174677"/>
    </source>
</evidence>
<dbReference type="PANTHER" id="PTHR33257">
    <property type="entry name" value="OS05G0165500 PROTEIN"/>
    <property type="match status" value="1"/>
</dbReference>
<name>A0ABQ9L6S2_HEVBR</name>
<dbReference type="Proteomes" id="UP001174677">
    <property type="component" value="Chromosome 14"/>
</dbReference>
<dbReference type="EMBL" id="JARPOI010000014">
    <property type="protein sequence ID" value="KAJ9160419.1"/>
    <property type="molecule type" value="Genomic_DNA"/>
</dbReference>
<evidence type="ECO:0000256" key="1">
    <source>
        <dbReference type="SAM" id="MobiDB-lite"/>
    </source>
</evidence>
<feature type="compositionally biased region" description="Low complexity" evidence="1">
    <location>
        <begin position="111"/>
        <end position="128"/>
    </location>
</feature>
<accession>A0ABQ9L6S2</accession>
<sequence length="225" mass="24940">MLSKRREVVPPKSLEIKQDDKFFTRIMSKETSMANSSCRIYYGGASGAIPFMWELRPGTPKHTLANTSINPPLTPPPSYYSTLKSKSMYKRSLKQSIMSTIFHGKKKTHVSPSSSMSSTTTSSSSSSLSSFYYSSSSTFKNSKFRNRSFFSCSRSPIHYTINGDEQEDGDDGDDDNDKDNKRNIKSPTSTLRYGGRGKGLNVFGGCYLMENMKTAFLSIVGHGSG</sequence>
<feature type="region of interest" description="Disordered" evidence="1">
    <location>
        <begin position="160"/>
        <end position="191"/>
    </location>
</feature>
<feature type="compositionally biased region" description="Acidic residues" evidence="1">
    <location>
        <begin position="164"/>
        <end position="177"/>
    </location>
</feature>
<organism evidence="2 3">
    <name type="scientific">Hevea brasiliensis</name>
    <name type="common">Para rubber tree</name>
    <name type="synonym">Siphonia brasiliensis</name>
    <dbReference type="NCBI Taxonomy" id="3981"/>
    <lineage>
        <taxon>Eukaryota</taxon>
        <taxon>Viridiplantae</taxon>
        <taxon>Streptophyta</taxon>
        <taxon>Embryophyta</taxon>
        <taxon>Tracheophyta</taxon>
        <taxon>Spermatophyta</taxon>
        <taxon>Magnoliopsida</taxon>
        <taxon>eudicotyledons</taxon>
        <taxon>Gunneridae</taxon>
        <taxon>Pentapetalae</taxon>
        <taxon>rosids</taxon>
        <taxon>fabids</taxon>
        <taxon>Malpighiales</taxon>
        <taxon>Euphorbiaceae</taxon>
        <taxon>Crotonoideae</taxon>
        <taxon>Micrandreae</taxon>
        <taxon>Hevea</taxon>
    </lineage>
</organism>
<comment type="caution">
    <text evidence="2">The sequence shown here is derived from an EMBL/GenBank/DDBJ whole genome shotgun (WGS) entry which is preliminary data.</text>
</comment>
<gene>
    <name evidence="2" type="ORF">P3X46_025823</name>
</gene>